<dbReference type="InterPro" id="IPR038469">
    <property type="entry name" value="tRNAHis_GuaTrfase_Thg1_sf"/>
</dbReference>
<dbReference type="PANTHER" id="PTHR12729">
    <property type="entry name" value="TRNA(HIS) GUANYLYLTRANSFERASE-RELATED"/>
    <property type="match status" value="1"/>
</dbReference>
<organism evidence="2 3">
    <name type="scientific">Ilex paraguariensis</name>
    <name type="common">yerba mate</name>
    <dbReference type="NCBI Taxonomy" id="185542"/>
    <lineage>
        <taxon>Eukaryota</taxon>
        <taxon>Viridiplantae</taxon>
        <taxon>Streptophyta</taxon>
        <taxon>Embryophyta</taxon>
        <taxon>Tracheophyta</taxon>
        <taxon>Spermatophyta</taxon>
        <taxon>Magnoliopsida</taxon>
        <taxon>eudicotyledons</taxon>
        <taxon>Gunneridae</taxon>
        <taxon>Pentapetalae</taxon>
        <taxon>asterids</taxon>
        <taxon>campanulids</taxon>
        <taxon>Aquifoliales</taxon>
        <taxon>Aquifoliaceae</taxon>
        <taxon>Ilex</taxon>
    </lineage>
</organism>
<dbReference type="PANTHER" id="PTHR12729:SF6">
    <property type="entry name" value="TRNA(HIS) GUANYLYLTRANSFERASE-RELATED"/>
    <property type="match status" value="1"/>
</dbReference>
<dbReference type="Proteomes" id="UP001642360">
    <property type="component" value="Unassembled WGS sequence"/>
</dbReference>
<evidence type="ECO:0000313" key="2">
    <source>
        <dbReference type="EMBL" id="CAK9137993.1"/>
    </source>
</evidence>
<dbReference type="Pfam" id="PF14413">
    <property type="entry name" value="Thg1C"/>
    <property type="match status" value="1"/>
</dbReference>
<feature type="domain" description="Thg1 C-terminal" evidence="1">
    <location>
        <begin position="102"/>
        <end position="164"/>
    </location>
</feature>
<reference evidence="2 3" key="1">
    <citation type="submission" date="2024-02" db="EMBL/GenBank/DDBJ databases">
        <authorList>
            <person name="Vignale AGUSTIN F."/>
            <person name="Sosa J E."/>
            <person name="Modenutti C."/>
        </authorList>
    </citation>
    <scope>NUCLEOTIDE SEQUENCE [LARGE SCALE GENOMIC DNA]</scope>
</reference>
<keyword evidence="3" id="KW-1185">Reference proteome</keyword>
<protein>
    <recommendedName>
        <fullName evidence="1">Thg1 C-terminal domain-containing protein</fullName>
    </recommendedName>
</protein>
<comment type="caution">
    <text evidence="2">The sequence shown here is derived from an EMBL/GenBank/DDBJ whole genome shotgun (WGS) entry which is preliminary data.</text>
</comment>
<gene>
    <name evidence="2" type="ORF">ILEXP_LOCUS5051</name>
</gene>
<sequence>MVAVTLPLQDVDVSDTSGLQLDDCSSCHIDVEYYGSGKISFLCLVYTWLRCRRVQLPVKPCHLEKKNVHPQIISIISPITTSETNAVTYSDPHYLMILRDWGTQAQEKNELLRQKFNIVYDALPIMFRQGSSVFWDKEEKTVMDDGSAVEKSLKKVVVEHCNIIEPSFWKAHPSILGESTCCICNLSL</sequence>
<dbReference type="EMBL" id="CAUOFW020000849">
    <property type="protein sequence ID" value="CAK9137993.1"/>
    <property type="molecule type" value="Genomic_DNA"/>
</dbReference>
<evidence type="ECO:0000313" key="3">
    <source>
        <dbReference type="Proteomes" id="UP001642360"/>
    </source>
</evidence>
<accession>A0ABC8QZI4</accession>
<dbReference type="InterPro" id="IPR025845">
    <property type="entry name" value="Thg1_C_dom"/>
</dbReference>
<name>A0ABC8QZI4_9AQUA</name>
<dbReference type="AlphaFoldDB" id="A0ABC8QZI4"/>
<dbReference type="InterPro" id="IPR007537">
    <property type="entry name" value="tRNAHis_GuaTrfase_Thg1"/>
</dbReference>
<evidence type="ECO:0000259" key="1">
    <source>
        <dbReference type="Pfam" id="PF14413"/>
    </source>
</evidence>
<dbReference type="Gene3D" id="3.30.70.3000">
    <property type="match status" value="1"/>
</dbReference>
<proteinExistence type="predicted"/>